<sequence length="195" mass="21771">MATVSFHLKDPKANKPTPVFILFNPHNGTPRVRIYTGEKILPAYWTGGNVQQALTKGRSINAELKRTHETLNASLTRMSKRLLAYWNEYRSQGKLPSDTQLREAVEPEAAPAAPAPAPCPLADLLAYKDRHARTRQPNTVKALGTLYNHLVRYEQLSGQALTYEGFTKNFGTISPLTFSTQPDYKTTVSPSSWLT</sequence>
<organism evidence="1 2">
    <name type="scientific">Hymenobacter lapidarius</name>
    <dbReference type="NCBI Taxonomy" id="1908237"/>
    <lineage>
        <taxon>Bacteria</taxon>
        <taxon>Pseudomonadati</taxon>
        <taxon>Bacteroidota</taxon>
        <taxon>Cytophagia</taxon>
        <taxon>Cytophagales</taxon>
        <taxon>Hymenobacteraceae</taxon>
        <taxon>Hymenobacter</taxon>
    </lineage>
</organism>
<dbReference type="EMBL" id="MDZB01000012">
    <property type="protein sequence ID" value="OGX89488.1"/>
    <property type="molecule type" value="Genomic_DNA"/>
</dbReference>
<comment type="caution">
    <text evidence="1">The sequence shown here is derived from an EMBL/GenBank/DDBJ whole genome shotgun (WGS) entry which is preliminary data.</text>
</comment>
<gene>
    <name evidence="1" type="ORF">BEN47_19620</name>
</gene>
<keyword evidence="2" id="KW-1185">Reference proteome</keyword>
<dbReference type="AlphaFoldDB" id="A0A1G1TF40"/>
<name>A0A1G1TF40_9BACT</name>
<evidence type="ECO:0008006" key="3">
    <source>
        <dbReference type="Google" id="ProtNLM"/>
    </source>
</evidence>
<evidence type="ECO:0000313" key="2">
    <source>
        <dbReference type="Proteomes" id="UP000176294"/>
    </source>
</evidence>
<proteinExistence type="predicted"/>
<evidence type="ECO:0000313" key="1">
    <source>
        <dbReference type="EMBL" id="OGX89488.1"/>
    </source>
</evidence>
<protein>
    <recommendedName>
        <fullName evidence="3">Arm DNA-binding domain-containing protein</fullName>
    </recommendedName>
</protein>
<dbReference type="Proteomes" id="UP000176294">
    <property type="component" value="Unassembled WGS sequence"/>
</dbReference>
<accession>A0A1G1TF40</accession>
<dbReference type="OrthoDB" id="1493636at2"/>
<reference evidence="1 2" key="1">
    <citation type="submission" date="2016-08" db="EMBL/GenBank/DDBJ databases">
        <title>Hymenobacter coccineus sp. nov., Hymenobacter lapidarius sp. nov. and Hymenobacter glacialis sp. nov., isolated from Antarctic soil.</title>
        <authorList>
            <person name="Sedlacek I."/>
            <person name="Kralova S."/>
            <person name="Kyrova K."/>
            <person name="Maslanova I."/>
            <person name="Stankova E."/>
            <person name="Vrbovska V."/>
            <person name="Nemec M."/>
            <person name="Bartak M."/>
            <person name="Svec P."/>
            <person name="Busse H.-J."/>
            <person name="Pantucek R."/>
        </authorList>
    </citation>
    <scope>NUCLEOTIDE SEQUENCE [LARGE SCALE GENOMIC DNA]</scope>
    <source>
        <strain evidence="1 2">CCM 8643</strain>
    </source>
</reference>
<dbReference type="RefSeq" id="WP_070724277.1">
    <property type="nucleotide sequence ID" value="NZ_MDZB01000012.1"/>
</dbReference>